<sequence>MVNKLRQKSHPIIDTARCTGCGRCVAVCCEHLLTLETSGFRKHAHLIRADRCALCRKCRAACPVSAISFPPAT</sequence>
<organism evidence="6 7">
    <name type="scientific">Geomesophilobacter sediminis</name>
    <dbReference type="NCBI Taxonomy" id="2798584"/>
    <lineage>
        <taxon>Bacteria</taxon>
        <taxon>Pseudomonadati</taxon>
        <taxon>Thermodesulfobacteriota</taxon>
        <taxon>Desulfuromonadia</taxon>
        <taxon>Geobacterales</taxon>
        <taxon>Geobacteraceae</taxon>
        <taxon>Geomesophilobacter</taxon>
    </lineage>
</organism>
<dbReference type="PANTHER" id="PTHR24960">
    <property type="entry name" value="PHOTOSYSTEM I IRON-SULFUR CENTER-RELATED"/>
    <property type="match status" value="1"/>
</dbReference>
<proteinExistence type="predicted"/>
<dbReference type="AlphaFoldDB" id="A0A8J7S6Z1"/>
<accession>A0A8J7S6Z1</accession>
<dbReference type="InterPro" id="IPR017896">
    <property type="entry name" value="4Fe4S_Fe-S-bd"/>
</dbReference>
<feature type="domain" description="4Fe-4S ferredoxin-type" evidence="5">
    <location>
        <begin position="43"/>
        <end position="72"/>
    </location>
</feature>
<comment type="caution">
    <text evidence="6">The sequence shown here is derived from an EMBL/GenBank/DDBJ whole genome shotgun (WGS) entry which is preliminary data.</text>
</comment>
<dbReference type="EMBL" id="JAEMHM010000016">
    <property type="protein sequence ID" value="MBJ6726716.1"/>
    <property type="molecule type" value="Genomic_DNA"/>
</dbReference>
<keyword evidence="7" id="KW-1185">Reference proteome</keyword>
<evidence type="ECO:0000256" key="1">
    <source>
        <dbReference type="ARBA" id="ARBA00022485"/>
    </source>
</evidence>
<dbReference type="Proteomes" id="UP000636888">
    <property type="component" value="Unassembled WGS sequence"/>
</dbReference>
<dbReference type="PANTHER" id="PTHR24960:SF79">
    <property type="entry name" value="PHOTOSYSTEM I IRON-SULFUR CENTER"/>
    <property type="match status" value="1"/>
</dbReference>
<keyword evidence="1" id="KW-0004">4Fe-4S</keyword>
<dbReference type="PROSITE" id="PS51379">
    <property type="entry name" value="4FE4S_FER_2"/>
    <property type="match status" value="2"/>
</dbReference>
<evidence type="ECO:0000256" key="2">
    <source>
        <dbReference type="ARBA" id="ARBA00022723"/>
    </source>
</evidence>
<name>A0A8J7S6Z1_9BACT</name>
<evidence type="ECO:0000256" key="4">
    <source>
        <dbReference type="ARBA" id="ARBA00023014"/>
    </source>
</evidence>
<dbReference type="InterPro" id="IPR017900">
    <property type="entry name" value="4Fe4S_Fe_S_CS"/>
</dbReference>
<feature type="domain" description="4Fe-4S ferredoxin-type" evidence="5">
    <location>
        <begin position="9"/>
        <end position="38"/>
    </location>
</feature>
<gene>
    <name evidence="6" type="ORF">JFN93_18545</name>
</gene>
<evidence type="ECO:0000313" key="7">
    <source>
        <dbReference type="Proteomes" id="UP000636888"/>
    </source>
</evidence>
<keyword evidence="4" id="KW-0411">Iron-sulfur</keyword>
<keyword evidence="3" id="KW-0408">Iron</keyword>
<evidence type="ECO:0000259" key="5">
    <source>
        <dbReference type="PROSITE" id="PS51379"/>
    </source>
</evidence>
<dbReference type="GO" id="GO:0051539">
    <property type="term" value="F:4 iron, 4 sulfur cluster binding"/>
    <property type="evidence" value="ECO:0007669"/>
    <property type="project" value="UniProtKB-KW"/>
</dbReference>
<keyword evidence="2" id="KW-0479">Metal-binding</keyword>
<dbReference type="SUPFAM" id="SSF54862">
    <property type="entry name" value="4Fe-4S ferredoxins"/>
    <property type="match status" value="1"/>
</dbReference>
<dbReference type="GO" id="GO:0046872">
    <property type="term" value="F:metal ion binding"/>
    <property type="evidence" value="ECO:0007669"/>
    <property type="project" value="UniProtKB-KW"/>
</dbReference>
<reference evidence="6" key="1">
    <citation type="submission" date="2020-12" db="EMBL/GenBank/DDBJ databases">
        <title>Geomonas sp. Red875, isolated from river sediment.</title>
        <authorList>
            <person name="Xu Z."/>
            <person name="Zhang Z."/>
            <person name="Masuda Y."/>
            <person name="Itoh H."/>
            <person name="Senoo K."/>
        </authorList>
    </citation>
    <scope>NUCLEOTIDE SEQUENCE</scope>
    <source>
        <strain evidence="6">Red875</strain>
    </source>
</reference>
<evidence type="ECO:0000313" key="6">
    <source>
        <dbReference type="EMBL" id="MBJ6726716.1"/>
    </source>
</evidence>
<dbReference type="PROSITE" id="PS00198">
    <property type="entry name" value="4FE4S_FER_1"/>
    <property type="match status" value="1"/>
</dbReference>
<dbReference type="Gene3D" id="3.30.70.20">
    <property type="match status" value="1"/>
</dbReference>
<dbReference type="InterPro" id="IPR050157">
    <property type="entry name" value="PSI_iron-sulfur_center"/>
</dbReference>
<dbReference type="Pfam" id="PF12838">
    <property type="entry name" value="Fer4_7"/>
    <property type="match status" value="1"/>
</dbReference>
<protein>
    <submittedName>
        <fullName evidence="6">4Fe-4S binding protein</fullName>
    </submittedName>
</protein>
<evidence type="ECO:0000256" key="3">
    <source>
        <dbReference type="ARBA" id="ARBA00023004"/>
    </source>
</evidence>